<protein>
    <submittedName>
        <fullName evidence="2">Flagellar hook-length control protein FliK</fullName>
    </submittedName>
</protein>
<feature type="domain" description="Ice-binding protein C-terminal" evidence="1">
    <location>
        <begin position="47"/>
        <end position="70"/>
    </location>
</feature>
<dbReference type="InterPro" id="IPR013424">
    <property type="entry name" value="Ice-binding_C"/>
</dbReference>
<accession>T2JHC0</accession>
<organism evidence="2 3">
    <name type="scientific">Crocosphaera watsonii WH 0401</name>
    <dbReference type="NCBI Taxonomy" id="555881"/>
    <lineage>
        <taxon>Bacteria</taxon>
        <taxon>Bacillati</taxon>
        <taxon>Cyanobacteriota</taxon>
        <taxon>Cyanophyceae</taxon>
        <taxon>Oscillatoriophycideae</taxon>
        <taxon>Chroococcales</taxon>
        <taxon>Aphanothecaceae</taxon>
        <taxon>Crocosphaera</taxon>
    </lineage>
</organism>
<evidence type="ECO:0000313" key="2">
    <source>
        <dbReference type="EMBL" id="CCQ64459.1"/>
    </source>
</evidence>
<evidence type="ECO:0000313" key="3">
    <source>
        <dbReference type="Proteomes" id="UP000018198"/>
    </source>
</evidence>
<dbReference type="EMBL" id="CAQM01000892">
    <property type="protein sequence ID" value="CCQ64459.1"/>
    <property type="molecule type" value="Genomic_DNA"/>
</dbReference>
<keyword evidence="2" id="KW-0969">Cilium</keyword>
<comment type="caution">
    <text evidence="2">The sequence shown here is derived from an EMBL/GenBank/DDBJ whole genome shotgun (WGS) entry which is preliminary data.</text>
</comment>
<proteinExistence type="predicted"/>
<gene>
    <name evidence="2" type="ORF">CWATWH0401_4631</name>
</gene>
<reference evidence="2 3" key="2">
    <citation type="submission" date="2013-09" db="EMBL/GenBank/DDBJ databases">
        <title>Whole genome comparison of six Crocosphaera watsonii strains with differing phenotypes.</title>
        <authorList>
            <person name="Bench S.R."/>
            <person name="Heller P."/>
            <person name="Frank I."/>
            <person name="Arciniega M."/>
            <person name="Shilova I.N."/>
            <person name="Zehr J.P."/>
        </authorList>
    </citation>
    <scope>NUCLEOTIDE SEQUENCE [LARGE SCALE GENOMIC DNA]</scope>
    <source>
        <strain evidence="2 3">WH 0401</strain>
    </source>
</reference>
<sequence>MYDLTPFLSAGDSQIVIDTENPSNNDNIFFAGINITAVAGVNEQPPTVPEPTSIIGLLTFGLFGLSQAVRKESK</sequence>
<evidence type="ECO:0000259" key="1">
    <source>
        <dbReference type="Pfam" id="PF07589"/>
    </source>
</evidence>
<dbReference type="Pfam" id="PF07589">
    <property type="entry name" value="PEP-CTERM"/>
    <property type="match status" value="1"/>
</dbReference>
<keyword evidence="2" id="KW-0282">Flagellum</keyword>
<dbReference type="AlphaFoldDB" id="T2JHC0"/>
<dbReference type="Proteomes" id="UP000018198">
    <property type="component" value="Unassembled WGS sequence"/>
</dbReference>
<reference evidence="2 3" key="1">
    <citation type="submission" date="2013-01" db="EMBL/GenBank/DDBJ databases">
        <authorList>
            <person name="Bench S."/>
        </authorList>
    </citation>
    <scope>NUCLEOTIDE SEQUENCE [LARGE SCALE GENOMIC DNA]</scope>
    <source>
        <strain evidence="2 3">WH 0401</strain>
    </source>
</reference>
<keyword evidence="2" id="KW-0966">Cell projection</keyword>
<name>T2JHC0_CROWT</name>
<dbReference type="NCBIfam" id="TIGR02595">
    <property type="entry name" value="PEP_CTERM"/>
    <property type="match status" value="1"/>
</dbReference>